<evidence type="ECO:0000256" key="1">
    <source>
        <dbReference type="SAM" id="SignalP"/>
    </source>
</evidence>
<sequence>MKRISGLIISILLTFSAQVFAWDDGVTHPLITEIAIDNSGLDSYLKDVLNFDFGTETEIEGVDAENKVFLILPK</sequence>
<keyword evidence="1" id="KW-0732">Signal</keyword>
<comment type="caution">
    <text evidence="2">The sequence shown here is derived from an EMBL/GenBank/DDBJ whole genome shotgun (WGS) entry which is preliminary data.</text>
</comment>
<name>A0A401FZ66_9BACT</name>
<evidence type="ECO:0000313" key="3">
    <source>
        <dbReference type="Proteomes" id="UP000288096"/>
    </source>
</evidence>
<organism evidence="2 3">
    <name type="scientific">Desulfonema ishimotonii</name>
    <dbReference type="NCBI Taxonomy" id="45657"/>
    <lineage>
        <taxon>Bacteria</taxon>
        <taxon>Pseudomonadati</taxon>
        <taxon>Thermodesulfobacteriota</taxon>
        <taxon>Desulfobacteria</taxon>
        <taxon>Desulfobacterales</taxon>
        <taxon>Desulfococcaceae</taxon>
        <taxon>Desulfonema</taxon>
    </lineage>
</organism>
<reference evidence="3" key="2">
    <citation type="submission" date="2019-01" db="EMBL/GenBank/DDBJ databases">
        <title>Genome sequence of Desulfonema ishimotonii strain Tokyo 01.</title>
        <authorList>
            <person name="Fukui M."/>
        </authorList>
    </citation>
    <scope>NUCLEOTIDE SEQUENCE [LARGE SCALE GENOMIC DNA]</scope>
    <source>
        <strain evidence="3">Tokyo 01</strain>
    </source>
</reference>
<reference evidence="3" key="1">
    <citation type="submission" date="2017-11" db="EMBL/GenBank/DDBJ databases">
        <authorList>
            <person name="Watanabe M."/>
            <person name="Kojima H."/>
        </authorList>
    </citation>
    <scope>NUCLEOTIDE SEQUENCE [LARGE SCALE GENOMIC DNA]</scope>
    <source>
        <strain evidence="3">Tokyo 01</strain>
    </source>
</reference>
<dbReference type="Proteomes" id="UP000288096">
    <property type="component" value="Unassembled WGS sequence"/>
</dbReference>
<dbReference type="EMBL" id="BEXT01000001">
    <property type="protein sequence ID" value="GBC62271.1"/>
    <property type="molecule type" value="Genomic_DNA"/>
</dbReference>
<feature type="signal peptide" evidence="1">
    <location>
        <begin position="1"/>
        <end position="21"/>
    </location>
</feature>
<feature type="chain" id="PRO_5019488462" evidence="1">
    <location>
        <begin position="22"/>
        <end position="74"/>
    </location>
</feature>
<protein>
    <submittedName>
        <fullName evidence="2">Uncharacterized protein</fullName>
    </submittedName>
</protein>
<gene>
    <name evidence="2" type="ORF">DENIS_3240</name>
</gene>
<dbReference type="AlphaFoldDB" id="A0A401FZ66"/>
<proteinExistence type="predicted"/>
<accession>A0A401FZ66</accession>
<keyword evidence="3" id="KW-1185">Reference proteome</keyword>
<evidence type="ECO:0000313" key="2">
    <source>
        <dbReference type="EMBL" id="GBC62271.1"/>
    </source>
</evidence>
<dbReference type="RefSeq" id="WP_124329458.1">
    <property type="nucleotide sequence ID" value="NZ_BEXT01000001.1"/>
</dbReference>